<dbReference type="AlphaFoldDB" id="A0AAV3R601"/>
<dbReference type="Proteomes" id="UP001454036">
    <property type="component" value="Unassembled WGS sequence"/>
</dbReference>
<evidence type="ECO:0000313" key="2">
    <source>
        <dbReference type="Proteomes" id="UP001454036"/>
    </source>
</evidence>
<proteinExistence type="predicted"/>
<protein>
    <recommendedName>
        <fullName evidence="3">Secreted protein</fullName>
    </recommendedName>
</protein>
<keyword evidence="2" id="KW-1185">Reference proteome</keyword>
<evidence type="ECO:0008006" key="3">
    <source>
        <dbReference type="Google" id="ProtNLM"/>
    </source>
</evidence>
<name>A0AAV3R601_LITER</name>
<sequence>MSTRSSFASVVEISVALEPLLKLSCILSVAGDFCLQSSLWWSSAVQMRLRPIRTCSGVQCFGGFHIKRLNLFLFLRGPLT</sequence>
<gene>
    <name evidence="1" type="ORF">LIER_25386</name>
</gene>
<dbReference type="EMBL" id="BAABME010007626">
    <property type="protein sequence ID" value="GAA0171330.1"/>
    <property type="molecule type" value="Genomic_DNA"/>
</dbReference>
<organism evidence="1 2">
    <name type="scientific">Lithospermum erythrorhizon</name>
    <name type="common">Purple gromwell</name>
    <name type="synonym">Lithospermum officinale var. erythrorhizon</name>
    <dbReference type="NCBI Taxonomy" id="34254"/>
    <lineage>
        <taxon>Eukaryota</taxon>
        <taxon>Viridiplantae</taxon>
        <taxon>Streptophyta</taxon>
        <taxon>Embryophyta</taxon>
        <taxon>Tracheophyta</taxon>
        <taxon>Spermatophyta</taxon>
        <taxon>Magnoliopsida</taxon>
        <taxon>eudicotyledons</taxon>
        <taxon>Gunneridae</taxon>
        <taxon>Pentapetalae</taxon>
        <taxon>asterids</taxon>
        <taxon>lamiids</taxon>
        <taxon>Boraginales</taxon>
        <taxon>Boraginaceae</taxon>
        <taxon>Boraginoideae</taxon>
        <taxon>Lithospermeae</taxon>
        <taxon>Lithospermum</taxon>
    </lineage>
</organism>
<accession>A0AAV3R601</accession>
<reference evidence="1 2" key="1">
    <citation type="submission" date="2024-01" db="EMBL/GenBank/DDBJ databases">
        <title>The complete chloroplast genome sequence of Lithospermum erythrorhizon: insights into the phylogenetic relationship among Boraginaceae species and the maternal lineages of purple gromwells.</title>
        <authorList>
            <person name="Okada T."/>
            <person name="Watanabe K."/>
        </authorList>
    </citation>
    <scope>NUCLEOTIDE SEQUENCE [LARGE SCALE GENOMIC DNA]</scope>
</reference>
<evidence type="ECO:0000313" key="1">
    <source>
        <dbReference type="EMBL" id="GAA0171330.1"/>
    </source>
</evidence>
<comment type="caution">
    <text evidence="1">The sequence shown here is derived from an EMBL/GenBank/DDBJ whole genome shotgun (WGS) entry which is preliminary data.</text>
</comment>